<comment type="caution">
    <text evidence="1">The sequence shown here is derived from an EMBL/GenBank/DDBJ whole genome shotgun (WGS) entry which is preliminary data.</text>
</comment>
<gene>
    <name evidence="1" type="ORF">C9J01_10605</name>
</gene>
<reference evidence="1 2" key="1">
    <citation type="submission" date="2018-03" db="EMBL/GenBank/DDBJ databases">
        <title>Whole genome sequencing of Histamine producing bacteria.</title>
        <authorList>
            <person name="Butler K."/>
        </authorList>
    </citation>
    <scope>NUCLEOTIDE SEQUENCE [LARGE SCALE GENOMIC DNA]</scope>
    <source>
        <strain evidence="1 2">DSM 19138</strain>
    </source>
</reference>
<evidence type="ECO:0000313" key="1">
    <source>
        <dbReference type="EMBL" id="PSW13294.1"/>
    </source>
</evidence>
<dbReference type="Proteomes" id="UP000241346">
    <property type="component" value="Unassembled WGS sequence"/>
</dbReference>
<protein>
    <submittedName>
        <fullName evidence="1">Uncharacterized protein</fullName>
    </submittedName>
</protein>
<name>A0A2T3NFH4_9GAMM</name>
<dbReference type="EMBL" id="PYMB01000003">
    <property type="protein sequence ID" value="PSW13294.1"/>
    <property type="molecule type" value="Genomic_DNA"/>
</dbReference>
<organism evidence="1 2">
    <name type="scientific">Photobacterium rosenbergii</name>
    <dbReference type="NCBI Taxonomy" id="294936"/>
    <lineage>
        <taxon>Bacteria</taxon>
        <taxon>Pseudomonadati</taxon>
        <taxon>Pseudomonadota</taxon>
        <taxon>Gammaproteobacteria</taxon>
        <taxon>Vibrionales</taxon>
        <taxon>Vibrionaceae</taxon>
        <taxon>Photobacterium</taxon>
    </lineage>
</organism>
<accession>A0A2T3NFH4</accession>
<dbReference type="AlphaFoldDB" id="A0A2T3NFH4"/>
<evidence type="ECO:0000313" key="2">
    <source>
        <dbReference type="Proteomes" id="UP000241346"/>
    </source>
</evidence>
<sequence length="85" mass="9611">MGKPKRLWCIKTKIACNQNIWVKADSASTDEAGSLFFFVRGDDLAKLALAREKWSAVIECDPITRKPLIDIEWCGHGMDKEPCRS</sequence>
<proteinExistence type="predicted"/>